<dbReference type="Gene3D" id="3.60.15.10">
    <property type="entry name" value="Ribonuclease Z/Hydroxyacylglutathione hydrolase-like"/>
    <property type="match status" value="1"/>
</dbReference>
<organism evidence="2 3">
    <name type="scientific">Phytoactinopolyspora halophila</name>
    <dbReference type="NCBI Taxonomy" id="1981511"/>
    <lineage>
        <taxon>Bacteria</taxon>
        <taxon>Bacillati</taxon>
        <taxon>Actinomycetota</taxon>
        <taxon>Actinomycetes</taxon>
        <taxon>Jiangellales</taxon>
        <taxon>Jiangellaceae</taxon>
        <taxon>Phytoactinopolyspora</taxon>
    </lineage>
</organism>
<dbReference type="InterPro" id="IPR036866">
    <property type="entry name" value="RibonucZ/Hydroxyglut_hydro"/>
</dbReference>
<dbReference type="InterPro" id="IPR001279">
    <property type="entry name" value="Metallo-B-lactamas"/>
</dbReference>
<accession>A0A329QTG1</accession>
<dbReference type="EMBL" id="QMIG01000010">
    <property type="protein sequence ID" value="RAW14008.1"/>
    <property type="molecule type" value="Genomic_DNA"/>
</dbReference>
<dbReference type="PANTHER" id="PTHR43546">
    <property type="entry name" value="UPF0173 METAL-DEPENDENT HYDROLASE MJ1163-RELATED"/>
    <property type="match status" value="1"/>
</dbReference>
<dbReference type="Proteomes" id="UP000250462">
    <property type="component" value="Unassembled WGS sequence"/>
</dbReference>
<proteinExistence type="predicted"/>
<reference evidence="2 3" key="1">
    <citation type="submission" date="2018-06" db="EMBL/GenBank/DDBJ databases">
        <title>Phytoactinopolyspora halophila sp. nov., a novel halophilic actinomycete isolated from a saline soil in China.</title>
        <authorList>
            <person name="Tang S.-K."/>
        </authorList>
    </citation>
    <scope>NUCLEOTIDE SEQUENCE [LARGE SCALE GENOMIC DNA]</scope>
    <source>
        <strain evidence="2 3">YIM 96934</strain>
    </source>
</reference>
<dbReference type="RefSeq" id="WP_112258430.1">
    <property type="nucleotide sequence ID" value="NZ_QMIG01000010.1"/>
</dbReference>
<dbReference type="AlphaFoldDB" id="A0A329QTG1"/>
<keyword evidence="2" id="KW-0378">Hydrolase</keyword>
<feature type="domain" description="Metallo-beta-lactamase" evidence="1">
    <location>
        <begin position="7"/>
        <end position="174"/>
    </location>
</feature>
<dbReference type="GO" id="GO:0016787">
    <property type="term" value="F:hydrolase activity"/>
    <property type="evidence" value="ECO:0007669"/>
    <property type="project" value="UniProtKB-KW"/>
</dbReference>
<name>A0A329QTG1_9ACTN</name>
<dbReference type="Pfam" id="PF13483">
    <property type="entry name" value="Lactamase_B_3"/>
    <property type="match status" value="1"/>
</dbReference>
<gene>
    <name evidence="2" type="ORF">DPM12_11270</name>
</gene>
<protein>
    <submittedName>
        <fullName evidence="2">MBL fold metallo-hydrolase</fullName>
    </submittedName>
</protein>
<evidence type="ECO:0000313" key="2">
    <source>
        <dbReference type="EMBL" id="RAW14008.1"/>
    </source>
</evidence>
<comment type="caution">
    <text evidence="2">The sequence shown here is derived from an EMBL/GenBank/DDBJ whole genome shotgun (WGS) entry which is preliminary data.</text>
</comment>
<evidence type="ECO:0000259" key="1">
    <source>
        <dbReference type="SMART" id="SM00849"/>
    </source>
</evidence>
<dbReference type="OrthoDB" id="3190691at2"/>
<dbReference type="SMART" id="SM00849">
    <property type="entry name" value="Lactamase_B"/>
    <property type="match status" value="1"/>
</dbReference>
<sequence>MKLTKFDHSCMLVEDGDTRILIDPGSFTPGFETLTGVRAVLVTHQHPDHVDLERLPQLIERNPGVSVYTDPGTAGLLGDAGVEASIVRSGDKLDLGLSVHVYGEQHAIIHPDIPVVANVGYLIGGRFFHPGDSFHPPDADIEVLGLPTAAPWQKLSEAVDFLREVNPSIAIPIHQAILAKPELYYGHFERLGPKHTELRILSPGETLTL</sequence>
<dbReference type="SUPFAM" id="SSF56281">
    <property type="entry name" value="Metallo-hydrolase/oxidoreductase"/>
    <property type="match status" value="1"/>
</dbReference>
<evidence type="ECO:0000313" key="3">
    <source>
        <dbReference type="Proteomes" id="UP000250462"/>
    </source>
</evidence>
<dbReference type="PANTHER" id="PTHR43546:SF3">
    <property type="entry name" value="UPF0173 METAL-DEPENDENT HYDROLASE MJ1163"/>
    <property type="match status" value="1"/>
</dbReference>
<keyword evidence="3" id="KW-1185">Reference proteome</keyword>
<dbReference type="InterPro" id="IPR050114">
    <property type="entry name" value="UPF0173_UPF0282_UlaG_hydrolase"/>
</dbReference>